<name>A0ABT9SDD9_9BURK</name>
<dbReference type="EMBL" id="JAUSRO010000018">
    <property type="protein sequence ID" value="MDP9902370.1"/>
    <property type="molecule type" value="Genomic_DNA"/>
</dbReference>
<dbReference type="RefSeq" id="WP_307692121.1">
    <property type="nucleotide sequence ID" value="NZ_JAUSRO010000018.1"/>
</dbReference>
<dbReference type="Proteomes" id="UP001226867">
    <property type="component" value="Unassembled WGS sequence"/>
</dbReference>
<dbReference type="GO" id="GO:0003677">
    <property type="term" value="F:DNA binding"/>
    <property type="evidence" value="ECO:0007669"/>
    <property type="project" value="UniProtKB-KW"/>
</dbReference>
<proteinExistence type="predicted"/>
<evidence type="ECO:0000259" key="2">
    <source>
        <dbReference type="PROSITE" id="PS50110"/>
    </source>
</evidence>
<feature type="modified residue" description="4-aspartylphosphate" evidence="1">
    <location>
        <position position="57"/>
    </location>
</feature>
<gene>
    <name evidence="3" type="ORF">J2W36_004647</name>
</gene>
<accession>A0ABT9SDD9</accession>
<sequence>MSFPIFLVEDNAALRKTIGDAIRDICDAEVVGTAETETQAVEWLNGHHGGWRLAVLDLFLKTGTGFGVLAKLEPQRAAEQVIVLTNSATQENRNRCIALGALAVYDKTQQFDEFLDHCLRHHQQFQS</sequence>
<keyword evidence="3" id="KW-0238">DNA-binding</keyword>
<organism evidence="3 4">
    <name type="scientific">Variovorax ginsengisoli</name>
    <dbReference type="NCBI Taxonomy" id="363844"/>
    <lineage>
        <taxon>Bacteria</taxon>
        <taxon>Pseudomonadati</taxon>
        <taxon>Pseudomonadota</taxon>
        <taxon>Betaproteobacteria</taxon>
        <taxon>Burkholderiales</taxon>
        <taxon>Comamonadaceae</taxon>
        <taxon>Variovorax</taxon>
    </lineage>
</organism>
<evidence type="ECO:0000256" key="1">
    <source>
        <dbReference type="PROSITE-ProRule" id="PRU00169"/>
    </source>
</evidence>
<dbReference type="PROSITE" id="PS50110">
    <property type="entry name" value="RESPONSE_REGULATORY"/>
    <property type="match status" value="1"/>
</dbReference>
<reference evidence="3 4" key="1">
    <citation type="submission" date="2023-07" db="EMBL/GenBank/DDBJ databases">
        <title>Sorghum-associated microbial communities from plants grown in Nebraska, USA.</title>
        <authorList>
            <person name="Schachtman D."/>
        </authorList>
    </citation>
    <scope>NUCLEOTIDE SEQUENCE [LARGE SCALE GENOMIC DNA]</scope>
    <source>
        <strain evidence="3 4">DS1607</strain>
    </source>
</reference>
<keyword evidence="1" id="KW-0597">Phosphoprotein</keyword>
<dbReference type="InterPro" id="IPR001789">
    <property type="entry name" value="Sig_transdc_resp-reg_receiver"/>
</dbReference>
<keyword evidence="4" id="KW-1185">Reference proteome</keyword>
<evidence type="ECO:0000313" key="3">
    <source>
        <dbReference type="EMBL" id="MDP9902370.1"/>
    </source>
</evidence>
<evidence type="ECO:0000313" key="4">
    <source>
        <dbReference type="Proteomes" id="UP001226867"/>
    </source>
</evidence>
<dbReference type="SUPFAM" id="SSF52172">
    <property type="entry name" value="CheY-like"/>
    <property type="match status" value="1"/>
</dbReference>
<dbReference type="SMART" id="SM00448">
    <property type="entry name" value="REC"/>
    <property type="match status" value="1"/>
</dbReference>
<dbReference type="Pfam" id="PF00072">
    <property type="entry name" value="Response_reg"/>
    <property type="match status" value="1"/>
</dbReference>
<feature type="domain" description="Response regulatory" evidence="2">
    <location>
        <begin position="4"/>
        <end position="122"/>
    </location>
</feature>
<dbReference type="InterPro" id="IPR011006">
    <property type="entry name" value="CheY-like_superfamily"/>
</dbReference>
<comment type="caution">
    <text evidence="3">The sequence shown here is derived from an EMBL/GenBank/DDBJ whole genome shotgun (WGS) entry which is preliminary data.</text>
</comment>
<protein>
    <submittedName>
        <fullName evidence="3">DNA-binding NarL/FixJ family response regulator</fullName>
    </submittedName>
</protein>
<dbReference type="Gene3D" id="3.40.50.2300">
    <property type="match status" value="1"/>
</dbReference>